<dbReference type="EMBL" id="MU277211">
    <property type="protein sequence ID" value="KAI0061583.1"/>
    <property type="molecule type" value="Genomic_DNA"/>
</dbReference>
<reference evidence="1" key="1">
    <citation type="submission" date="2021-03" db="EMBL/GenBank/DDBJ databases">
        <authorList>
            <consortium name="DOE Joint Genome Institute"/>
            <person name="Ahrendt S."/>
            <person name="Looney B.P."/>
            <person name="Miyauchi S."/>
            <person name="Morin E."/>
            <person name="Drula E."/>
            <person name="Courty P.E."/>
            <person name="Chicoki N."/>
            <person name="Fauchery L."/>
            <person name="Kohler A."/>
            <person name="Kuo A."/>
            <person name="Labutti K."/>
            <person name="Pangilinan J."/>
            <person name="Lipzen A."/>
            <person name="Riley R."/>
            <person name="Andreopoulos W."/>
            <person name="He G."/>
            <person name="Johnson J."/>
            <person name="Barry K.W."/>
            <person name="Grigoriev I.V."/>
            <person name="Nagy L."/>
            <person name="Hibbett D."/>
            <person name="Henrissat B."/>
            <person name="Matheny P.B."/>
            <person name="Labbe J."/>
            <person name="Martin F."/>
        </authorList>
    </citation>
    <scope>NUCLEOTIDE SEQUENCE</scope>
    <source>
        <strain evidence="1">HHB10654</strain>
    </source>
</reference>
<comment type="caution">
    <text evidence="1">The sequence shown here is derived from an EMBL/GenBank/DDBJ whole genome shotgun (WGS) entry which is preliminary data.</text>
</comment>
<gene>
    <name evidence="1" type="ORF">BV25DRAFT_1916616</name>
</gene>
<dbReference type="Proteomes" id="UP000814140">
    <property type="component" value="Unassembled WGS sequence"/>
</dbReference>
<keyword evidence="2" id="KW-1185">Reference proteome</keyword>
<accession>A0ACB8T0F8</accession>
<protein>
    <submittedName>
        <fullName evidence="1">Cytochrome P450</fullName>
    </submittedName>
</protein>
<sequence length="442" mass="50164">MLIINSQKIAADLLDRRANIYSDRPRLILGSEIYTRGTFLAFTRYGDLWRRMRRAAHECLTKTAVQTFHDVQFKEGVILASDILAHPDDRNEHFRRASASMIMSILYDLPTIRSLDDINLKNIDEHIDRLADVTSPGKYLVELLPWMKNLPSWMAKWKREGEFWYGKDSEMFERLVRGVHDDLDKGIERSSLSASLIKDERRNGLTERERAWLAGTMYAAGSETTASALQWWALAIVAYPETQKRAQEELDAVVGRGRLPTFSDLPHLPYVCAMVKETLRWRPNLPLGLPHRLTQDDWYEGMFIPKGTICFGNVLQCNNDPEVYGADCRHFNPARHLDAEGALAPGPAETKKEGHVMYGFGRRICVGRHVANDSIFIDIAIVLWAANLEPAKDASGNTIPLDLDSFVDVGLVSRPLPFRWTVKPRFPEAAAILAGQLELLDH</sequence>
<evidence type="ECO:0000313" key="2">
    <source>
        <dbReference type="Proteomes" id="UP000814140"/>
    </source>
</evidence>
<proteinExistence type="predicted"/>
<name>A0ACB8T0F8_9AGAM</name>
<evidence type="ECO:0000313" key="1">
    <source>
        <dbReference type="EMBL" id="KAI0061583.1"/>
    </source>
</evidence>
<organism evidence="1 2">
    <name type="scientific">Artomyces pyxidatus</name>
    <dbReference type="NCBI Taxonomy" id="48021"/>
    <lineage>
        <taxon>Eukaryota</taxon>
        <taxon>Fungi</taxon>
        <taxon>Dikarya</taxon>
        <taxon>Basidiomycota</taxon>
        <taxon>Agaricomycotina</taxon>
        <taxon>Agaricomycetes</taxon>
        <taxon>Russulales</taxon>
        <taxon>Auriscalpiaceae</taxon>
        <taxon>Artomyces</taxon>
    </lineage>
</organism>
<reference evidence="1" key="2">
    <citation type="journal article" date="2022" name="New Phytol.">
        <title>Evolutionary transition to the ectomycorrhizal habit in the genomes of a hyperdiverse lineage of mushroom-forming fungi.</title>
        <authorList>
            <person name="Looney B."/>
            <person name="Miyauchi S."/>
            <person name="Morin E."/>
            <person name="Drula E."/>
            <person name="Courty P.E."/>
            <person name="Kohler A."/>
            <person name="Kuo A."/>
            <person name="LaButti K."/>
            <person name="Pangilinan J."/>
            <person name="Lipzen A."/>
            <person name="Riley R."/>
            <person name="Andreopoulos W."/>
            <person name="He G."/>
            <person name="Johnson J."/>
            <person name="Nolan M."/>
            <person name="Tritt A."/>
            <person name="Barry K.W."/>
            <person name="Grigoriev I.V."/>
            <person name="Nagy L.G."/>
            <person name="Hibbett D."/>
            <person name="Henrissat B."/>
            <person name="Matheny P.B."/>
            <person name="Labbe J."/>
            <person name="Martin F.M."/>
        </authorList>
    </citation>
    <scope>NUCLEOTIDE SEQUENCE</scope>
    <source>
        <strain evidence="1">HHB10654</strain>
    </source>
</reference>